<evidence type="ECO:0000313" key="2">
    <source>
        <dbReference type="EMBL" id="XDQ65500.1"/>
    </source>
</evidence>
<protein>
    <submittedName>
        <fullName evidence="2">Uncharacterized protein</fullName>
    </submittedName>
</protein>
<proteinExistence type="predicted"/>
<dbReference type="AlphaFoldDB" id="A0AB39SE79"/>
<keyword evidence="1" id="KW-0812">Transmembrane</keyword>
<name>A0AB39SE79_9ACTN</name>
<sequence>MRLPRRGHRPHPRFRKSVRWWIADRTLSALLLLALAVLLVFSVLLAVGFVLAEDSSRPLGERLWSRQLLDVTLEVLRACVGTDSLSVEGANTAQEVLSTVASLTGALVPATLLGIALIKVFTVRPVVWRRKASIALAAMSDSPNYARDHQGSDKAVIAVRFYNHVLNLVMMEARAEAHLRFLEKSPHADTLVMYKQRLKILGEDGGLCDERVWSVVERAAPFTVWIPVGSEVPELPLSSLQGKDLRGLQGVRIMVRFTAKAVGTGAQLSDERWFRLDDSDLELGKFVSVEPDLDVHVSRWKGWREFDELQPDAPPEDSAPPAS</sequence>
<organism evidence="2">
    <name type="scientific">Streptomyces sp. R35</name>
    <dbReference type="NCBI Taxonomy" id="3238630"/>
    <lineage>
        <taxon>Bacteria</taxon>
        <taxon>Bacillati</taxon>
        <taxon>Actinomycetota</taxon>
        <taxon>Actinomycetes</taxon>
        <taxon>Kitasatosporales</taxon>
        <taxon>Streptomycetaceae</taxon>
        <taxon>Streptomyces</taxon>
    </lineage>
</organism>
<feature type="transmembrane region" description="Helical" evidence="1">
    <location>
        <begin position="100"/>
        <end position="121"/>
    </location>
</feature>
<dbReference type="RefSeq" id="WP_369262232.1">
    <property type="nucleotide sequence ID" value="NZ_CP163440.1"/>
</dbReference>
<keyword evidence="1" id="KW-1133">Transmembrane helix</keyword>
<reference evidence="2" key="1">
    <citation type="submission" date="2024-07" db="EMBL/GenBank/DDBJ databases">
        <authorList>
            <person name="Yu S.T."/>
        </authorList>
    </citation>
    <scope>NUCLEOTIDE SEQUENCE</scope>
    <source>
        <strain evidence="2">R35</strain>
    </source>
</reference>
<keyword evidence="1" id="KW-0472">Membrane</keyword>
<gene>
    <name evidence="2" type="ORF">AB5J50_34255</name>
</gene>
<evidence type="ECO:0000256" key="1">
    <source>
        <dbReference type="SAM" id="Phobius"/>
    </source>
</evidence>
<accession>A0AB39SE79</accession>
<dbReference type="EMBL" id="CP163440">
    <property type="protein sequence ID" value="XDQ65500.1"/>
    <property type="molecule type" value="Genomic_DNA"/>
</dbReference>